<accession>A0A366HBC0</accession>
<organism evidence="2 3">
    <name type="scientific">Roseimicrobium gellanilyticum</name>
    <dbReference type="NCBI Taxonomy" id="748857"/>
    <lineage>
        <taxon>Bacteria</taxon>
        <taxon>Pseudomonadati</taxon>
        <taxon>Verrucomicrobiota</taxon>
        <taxon>Verrucomicrobiia</taxon>
        <taxon>Verrucomicrobiales</taxon>
        <taxon>Verrucomicrobiaceae</taxon>
        <taxon>Roseimicrobium</taxon>
    </lineage>
</organism>
<dbReference type="AlphaFoldDB" id="A0A366HBC0"/>
<dbReference type="Proteomes" id="UP000253426">
    <property type="component" value="Unassembled WGS sequence"/>
</dbReference>
<evidence type="ECO:0008006" key="4">
    <source>
        <dbReference type="Google" id="ProtNLM"/>
    </source>
</evidence>
<keyword evidence="3" id="KW-1185">Reference proteome</keyword>
<feature type="signal peptide" evidence="1">
    <location>
        <begin position="1"/>
        <end position="18"/>
    </location>
</feature>
<dbReference type="InterPro" id="IPR032675">
    <property type="entry name" value="LRR_dom_sf"/>
</dbReference>
<reference evidence="2 3" key="1">
    <citation type="submission" date="2018-06" db="EMBL/GenBank/DDBJ databases">
        <title>Genomic Encyclopedia of Type Strains, Phase IV (KMG-IV): sequencing the most valuable type-strain genomes for metagenomic binning, comparative biology and taxonomic classification.</title>
        <authorList>
            <person name="Goeker M."/>
        </authorList>
    </citation>
    <scope>NUCLEOTIDE SEQUENCE [LARGE SCALE GENOMIC DNA]</scope>
    <source>
        <strain evidence="2 3">DSM 25532</strain>
    </source>
</reference>
<dbReference type="EMBL" id="QNRR01000009">
    <property type="protein sequence ID" value="RBP39662.1"/>
    <property type="molecule type" value="Genomic_DNA"/>
</dbReference>
<protein>
    <recommendedName>
        <fullName evidence="4">Leucine rich repeat (LRR) protein</fullName>
    </recommendedName>
</protein>
<evidence type="ECO:0000313" key="3">
    <source>
        <dbReference type="Proteomes" id="UP000253426"/>
    </source>
</evidence>
<name>A0A366HBC0_9BACT</name>
<comment type="caution">
    <text evidence="2">The sequence shown here is derived from an EMBL/GenBank/DDBJ whole genome shotgun (WGS) entry which is preliminary data.</text>
</comment>
<evidence type="ECO:0000313" key="2">
    <source>
        <dbReference type="EMBL" id="RBP39662.1"/>
    </source>
</evidence>
<proteinExistence type="predicted"/>
<dbReference type="SUPFAM" id="SSF52058">
    <property type="entry name" value="L domain-like"/>
    <property type="match status" value="1"/>
</dbReference>
<dbReference type="OrthoDB" id="175005at2"/>
<dbReference type="RefSeq" id="WP_113960563.1">
    <property type="nucleotide sequence ID" value="NZ_QNRR01000009.1"/>
</dbReference>
<feature type="chain" id="PRO_5016561711" description="Leucine rich repeat (LRR) protein" evidence="1">
    <location>
        <begin position="19"/>
        <end position="720"/>
    </location>
</feature>
<evidence type="ECO:0000256" key="1">
    <source>
        <dbReference type="SAM" id="SignalP"/>
    </source>
</evidence>
<dbReference type="Gene3D" id="3.80.10.10">
    <property type="entry name" value="Ribonuclease Inhibitor"/>
    <property type="match status" value="1"/>
</dbReference>
<sequence>MKCVCTFLVLLLALAAVRADTIGDYTFELDGAPLEPGLITTEGENPVPGDVAFVAGFKLCLDGPGTYAFIRKYDGLYRKLDDGRVVMVACEVEERKAELEGSLHGPPSPRTMINPLTDMDATALKNLRGVTLTTWPEAIEKHLAKLDWEHVCLSVEGKAVWQFGEKMPPIPTEVRTLMVESGGSWHCTDMSPFLRLQKLRFLDLRQASTRHFDLSVLRGLPLEYLGLPWPLEKSDPEALGSLTALKTLVADYCDYIGEARWLAKLQNLRVLHASHAFERDGTSFPPLDLAAIKHLPKLTELHVQDRKVANLPDVSMPSLKSAFLLQCSAPPKAIEAFVKANPQARIHKSMNEELAKELQGVDKLRARSGGVRLRGAEEVKTIHETRDVLEIQELAKNFAVSEVINYGHCNCLGDLTFECYKGEELVAVIGFHHGRSIRWLGGTWPSDGILTGSSAHHLTGWLAKHGYKDPHQLAEERSLRRAAALRRQQEIYATLLPPALDRSKLTTSTEDDALAEFEKHFPTVQARAALYLKLFGCGQGPWEMASPLDQLLARVLLPYLPKEVLHEAIKSAKPGSMESLGALRWVFGEEHAKEWRHDQVTLERLARQALSDPHSGNRWLTLAVLRDVESPEALQVLRSVLKDGTKPSPKSKEAEYEEYAYERIYQPSALKLPAGTPDQTVAALCLRMLRDKESAAEVEKIYQQLGAETKQAWDEILGEK</sequence>
<keyword evidence="1" id="KW-0732">Signal</keyword>
<gene>
    <name evidence="2" type="ORF">DES53_10989</name>
</gene>